<protein>
    <submittedName>
        <fullName evidence="2">Uncharacterized protein</fullName>
    </submittedName>
</protein>
<reference evidence="2" key="1">
    <citation type="submission" date="2021-03" db="EMBL/GenBank/DDBJ databases">
        <authorList>
            <person name="Bekaert M."/>
        </authorList>
    </citation>
    <scope>NUCLEOTIDE SEQUENCE</scope>
</reference>
<gene>
    <name evidence="2" type="ORF">MEDL_34696</name>
</gene>
<feature type="region of interest" description="Disordered" evidence="1">
    <location>
        <begin position="35"/>
        <end position="107"/>
    </location>
</feature>
<dbReference type="EMBL" id="CAJPWZ010001680">
    <property type="protein sequence ID" value="CAG2221415.1"/>
    <property type="molecule type" value="Genomic_DNA"/>
</dbReference>
<evidence type="ECO:0000313" key="2">
    <source>
        <dbReference type="EMBL" id="CAG2221415.1"/>
    </source>
</evidence>
<name>A0A8S3SKX4_MYTED</name>
<organism evidence="2 3">
    <name type="scientific">Mytilus edulis</name>
    <name type="common">Blue mussel</name>
    <dbReference type="NCBI Taxonomy" id="6550"/>
    <lineage>
        <taxon>Eukaryota</taxon>
        <taxon>Metazoa</taxon>
        <taxon>Spiralia</taxon>
        <taxon>Lophotrochozoa</taxon>
        <taxon>Mollusca</taxon>
        <taxon>Bivalvia</taxon>
        <taxon>Autobranchia</taxon>
        <taxon>Pteriomorphia</taxon>
        <taxon>Mytilida</taxon>
        <taxon>Mytiloidea</taxon>
        <taxon>Mytilidae</taxon>
        <taxon>Mytilinae</taxon>
        <taxon>Mytilus</taxon>
    </lineage>
</organism>
<evidence type="ECO:0000313" key="3">
    <source>
        <dbReference type="Proteomes" id="UP000683360"/>
    </source>
</evidence>
<proteinExistence type="predicted"/>
<evidence type="ECO:0000256" key="1">
    <source>
        <dbReference type="SAM" id="MobiDB-lite"/>
    </source>
</evidence>
<sequence length="181" mass="20727">MVKKEDEDQYLDVNDQVYVETNNGATAEVTETLLNEPQQNAVIEPDIADNINTSSRTPPTPTMAINRDQGKCEQQPSSPSPQSEQSTQQEKEKQKYQQGNVRPVISSWPKRKKNNCSVFATLGEFYTHILQNIKGRTKVIKHKTELTASIEELFKDHTGRKHLEIDHLFFVNARDKKMTQK</sequence>
<dbReference type="AlphaFoldDB" id="A0A8S3SKX4"/>
<keyword evidence="3" id="KW-1185">Reference proteome</keyword>
<accession>A0A8S3SKX4</accession>
<dbReference type="Proteomes" id="UP000683360">
    <property type="component" value="Unassembled WGS sequence"/>
</dbReference>
<comment type="caution">
    <text evidence="2">The sequence shown here is derived from an EMBL/GenBank/DDBJ whole genome shotgun (WGS) entry which is preliminary data.</text>
</comment>
<feature type="compositionally biased region" description="Low complexity" evidence="1">
    <location>
        <begin position="73"/>
        <end position="88"/>
    </location>
</feature>